<sequence length="355" mass="40136">MISARILGKTLQDLHNITGSLLTLVNRNGETVFTCAGKSSDRTASVHSFIESAADTMYVGNDFYLKVTDNDRIEYVVIASGENAEMSGRIAVSELQSILTVSHERSDRNHFMQNVLMDNMLPVDLRDEARRLKIHNDVIRTVFLAETSEIDNAPALQILKAMYTTSGSTSFVCSLDATHIAIVVEGNDLEKQAFTIADTLNTEAMISVRVACGEPTDQLAHLSQCYKEAQLAMEVGRIFLPDRHVLSYAKLGIGRLIYQLPLNLCKVFLNETFEHDVFSELDDETLLTIRNFFENDLNISETARQLFIHRNTLVYRLEKLQKTTGLDIRKFDEAMTFKIAMMVYDYVQHMEEKEG</sequence>
<dbReference type="InterPro" id="IPR051448">
    <property type="entry name" value="CdaR-like_regulators"/>
</dbReference>
<proteinExistence type="inferred from homology"/>
<dbReference type="STRING" id="633697.EubceDRAFT1_1802"/>
<dbReference type="SUPFAM" id="SSF46689">
    <property type="entry name" value="Homeodomain-like"/>
    <property type="match status" value="1"/>
</dbReference>
<reference evidence="4 5" key="1">
    <citation type="submission" date="2010-08" db="EMBL/GenBank/DDBJ databases">
        <authorList>
            <consortium name="US DOE Joint Genome Institute (JGI-PGF)"/>
            <person name="Lucas S."/>
            <person name="Copeland A."/>
            <person name="Lapidus A."/>
            <person name="Cheng J.-F."/>
            <person name="Bruce D."/>
            <person name="Goodwin L."/>
            <person name="Pitluck S."/>
            <person name="Land M.L."/>
            <person name="Hauser L."/>
            <person name="Chang Y.-J."/>
            <person name="Anderson I.J."/>
            <person name="Johnson E."/>
            <person name="Mulhopadhyay B."/>
            <person name="Kyrpides N."/>
            <person name="Woyke T.J."/>
        </authorList>
    </citation>
    <scope>NUCLEOTIDE SEQUENCE [LARGE SCALE GENOMIC DNA]</scope>
    <source>
        <strain evidence="4 5">6</strain>
    </source>
</reference>
<dbReference type="HOGENOM" id="CLU_058212_1_0_9"/>
<dbReference type="InterPro" id="IPR042070">
    <property type="entry name" value="PucR_C-HTH_sf"/>
</dbReference>
<protein>
    <recommendedName>
        <fullName evidence="6">Sugar diacid utilization regulator</fullName>
    </recommendedName>
</protein>
<dbReference type="Proteomes" id="UP000005753">
    <property type="component" value="Chromosome"/>
</dbReference>
<evidence type="ECO:0000313" key="4">
    <source>
        <dbReference type="EMBL" id="EIM57579.1"/>
    </source>
</evidence>
<dbReference type="AlphaFoldDB" id="I5AUV6"/>
<evidence type="ECO:0000313" key="5">
    <source>
        <dbReference type="Proteomes" id="UP000005753"/>
    </source>
</evidence>
<feature type="domain" description="PucR C-terminal helix-turn-helix" evidence="2">
    <location>
        <begin position="286"/>
        <end position="342"/>
    </location>
</feature>
<dbReference type="InterPro" id="IPR041522">
    <property type="entry name" value="CdaR_GGDEF"/>
</dbReference>
<feature type="domain" description="CdaR GGDEF-like" evidence="3">
    <location>
        <begin position="123"/>
        <end position="235"/>
    </location>
</feature>
<evidence type="ECO:0000256" key="1">
    <source>
        <dbReference type="ARBA" id="ARBA00006754"/>
    </source>
</evidence>
<evidence type="ECO:0008006" key="6">
    <source>
        <dbReference type="Google" id="ProtNLM"/>
    </source>
</evidence>
<accession>I5AUV6</accession>
<keyword evidence="5" id="KW-1185">Reference proteome</keyword>
<gene>
    <name evidence="4" type="ORF">EubceDRAFT1_1802</name>
</gene>
<comment type="similarity">
    <text evidence="1">Belongs to the CdaR family.</text>
</comment>
<dbReference type="eggNOG" id="COG3835">
    <property type="taxonomic scope" value="Bacteria"/>
</dbReference>
<dbReference type="InterPro" id="IPR025736">
    <property type="entry name" value="PucR_C-HTH_dom"/>
</dbReference>
<evidence type="ECO:0000259" key="2">
    <source>
        <dbReference type="Pfam" id="PF13556"/>
    </source>
</evidence>
<dbReference type="PANTHER" id="PTHR33744:SF15">
    <property type="entry name" value="CARBOHYDRATE DIACID REGULATOR"/>
    <property type="match status" value="1"/>
</dbReference>
<dbReference type="Pfam" id="PF17853">
    <property type="entry name" value="GGDEF_2"/>
    <property type="match status" value="1"/>
</dbReference>
<dbReference type="EMBL" id="CM001487">
    <property type="protein sequence ID" value="EIM57579.1"/>
    <property type="molecule type" value="Genomic_DNA"/>
</dbReference>
<dbReference type="InterPro" id="IPR009057">
    <property type="entry name" value="Homeodomain-like_sf"/>
</dbReference>
<reference evidence="4 5" key="2">
    <citation type="submission" date="2012-02" db="EMBL/GenBank/DDBJ databases">
        <title>Improved High-Quality Draft sequence of Eubacterium cellulosolvens 6.</title>
        <authorList>
            <consortium name="US DOE Joint Genome Institute"/>
            <person name="Lucas S."/>
            <person name="Han J."/>
            <person name="Lapidus A."/>
            <person name="Cheng J.-F."/>
            <person name="Goodwin L."/>
            <person name="Pitluck S."/>
            <person name="Peters L."/>
            <person name="Mikhailova N."/>
            <person name="Gu W."/>
            <person name="Detter J.C."/>
            <person name="Han C."/>
            <person name="Tapia R."/>
            <person name="Land M."/>
            <person name="Hauser L."/>
            <person name="Kyrpides N."/>
            <person name="Ivanova N."/>
            <person name="Pagani I."/>
            <person name="Johnson E."/>
            <person name="Mukhopadhyay B."/>
            <person name="Anderson I."/>
            <person name="Woyke T."/>
        </authorList>
    </citation>
    <scope>NUCLEOTIDE SEQUENCE [LARGE SCALE GENOMIC DNA]</scope>
    <source>
        <strain evidence="4 5">6</strain>
    </source>
</reference>
<evidence type="ECO:0000259" key="3">
    <source>
        <dbReference type="Pfam" id="PF17853"/>
    </source>
</evidence>
<name>I5AUV6_EUBC6</name>
<dbReference type="Pfam" id="PF13556">
    <property type="entry name" value="HTH_30"/>
    <property type="match status" value="1"/>
</dbReference>
<dbReference type="Gene3D" id="1.10.10.2840">
    <property type="entry name" value="PucR C-terminal helix-turn-helix domain"/>
    <property type="match status" value="1"/>
</dbReference>
<organism evidence="4 5">
    <name type="scientific">Eubacterium cellulosolvens (strain ATCC 43171 / JCM 9499 / 6)</name>
    <name type="common">Cillobacterium cellulosolvens</name>
    <dbReference type="NCBI Taxonomy" id="633697"/>
    <lineage>
        <taxon>Bacteria</taxon>
        <taxon>Bacillati</taxon>
        <taxon>Bacillota</taxon>
        <taxon>Clostridia</taxon>
        <taxon>Eubacteriales</taxon>
        <taxon>Eubacteriaceae</taxon>
        <taxon>Eubacterium</taxon>
    </lineage>
</organism>
<dbReference type="PANTHER" id="PTHR33744">
    <property type="entry name" value="CARBOHYDRATE DIACID REGULATOR"/>
    <property type="match status" value="1"/>
</dbReference>
<dbReference type="OrthoDB" id="9792148at2"/>